<gene>
    <name evidence="2" type="ORF">NDU88_006264</name>
</gene>
<sequence length="134" mass="14588">MSAGGGVPAPWTAAGETVSGEGQGEETTGMKRSPTGTKERKQRPNQQRGEGIEGEPPTPLPGRHRDRRGDGNLVFLQSSLRLRAHGHAKKRTEEPAQVLLQASLCLRTHGHVNKRTEELAQPNKGHDRKLIKPP</sequence>
<feature type="region of interest" description="Disordered" evidence="1">
    <location>
        <begin position="113"/>
        <end position="134"/>
    </location>
</feature>
<reference evidence="2" key="1">
    <citation type="journal article" date="2022" name="bioRxiv">
        <title>Sequencing and chromosome-scale assembly of the giantPleurodeles waltlgenome.</title>
        <authorList>
            <person name="Brown T."/>
            <person name="Elewa A."/>
            <person name="Iarovenko S."/>
            <person name="Subramanian E."/>
            <person name="Araus A.J."/>
            <person name="Petzold A."/>
            <person name="Susuki M."/>
            <person name="Suzuki K.-i.T."/>
            <person name="Hayashi T."/>
            <person name="Toyoda A."/>
            <person name="Oliveira C."/>
            <person name="Osipova E."/>
            <person name="Leigh N.D."/>
            <person name="Simon A."/>
            <person name="Yun M.H."/>
        </authorList>
    </citation>
    <scope>NUCLEOTIDE SEQUENCE</scope>
    <source>
        <strain evidence="2">20211129_DDA</strain>
        <tissue evidence="2">Liver</tissue>
    </source>
</reference>
<feature type="compositionally biased region" description="Basic and acidic residues" evidence="1">
    <location>
        <begin position="114"/>
        <end position="134"/>
    </location>
</feature>
<protein>
    <submittedName>
        <fullName evidence="2">Uncharacterized protein</fullName>
    </submittedName>
</protein>
<evidence type="ECO:0000256" key="1">
    <source>
        <dbReference type="SAM" id="MobiDB-lite"/>
    </source>
</evidence>
<accession>A0AAV7LNM0</accession>
<keyword evidence="3" id="KW-1185">Reference proteome</keyword>
<evidence type="ECO:0000313" key="3">
    <source>
        <dbReference type="Proteomes" id="UP001066276"/>
    </source>
</evidence>
<name>A0AAV7LNM0_PLEWA</name>
<dbReference type="AlphaFoldDB" id="A0AAV7LNM0"/>
<proteinExistence type="predicted"/>
<dbReference type="Proteomes" id="UP001066276">
    <property type="component" value="Chromosome 11"/>
</dbReference>
<comment type="caution">
    <text evidence="2">The sequence shown here is derived from an EMBL/GenBank/DDBJ whole genome shotgun (WGS) entry which is preliminary data.</text>
</comment>
<organism evidence="2 3">
    <name type="scientific">Pleurodeles waltl</name>
    <name type="common">Iberian ribbed newt</name>
    <dbReference type="NCBI Taxonomy" id="8319"/>
    <lineage>
        <taxon>Eukaryota</taxon>
        <taxon>Metazoa</taxon>
        <taxon>Chordata</taxon>
        <taxon>Craniata</taxon>
        <taxon>Vertebrata</taxon>
        <taxon>Euteleostomi</taxon>
        <taxon>Amphibia</taxon>
        <taxon>Batrachia</taxon>
        <taxon>Caudata</taxon>
        <taxon>Salamandroidea</taxon>
        <taxon>Salamandridae</taxon>
        <taxon>Pleurodelinae</taxon>
        <taxon>Pleurodeles</taxon>
    </lineage>
</organism>
<evidence type="ECO:0000313" key="2">
    <source>
        <dbReference type="EMBL" id="KAJ1093156.1"/>
    </source>
</evidence>
<dbReference type="EMBL" id="JANPWB010000015">
    <property type="protein sequence ID" value="KAJ1093156.1"/>
    <property type="molecule type" value="Genomic_DNA"/>
</dbReference>
<feature type="region of interest" description="Disordered" evidence="1">
    <location>
        <begin position="1"/>
        <end position="72"/>
    </location>
</feature>